<keyword evidence="5 10" id="KW-0378">Hydrolase</keyword>
<organism evidence="12 13">
    <name type="scientific">Henosepilachna vigintioctopunctata</name>
    <dbReference type="NCBI Taxonomy" id="420089"/>
    <lineage>
        <taxon>Eukaryota</taxon>
        <taxon>Metazoa</taxon>
        <taxon>Ecdysozoa</taxon>
        <taxon>Arthropoda</taxon>
        <taxon>Hexapoda</taxon>
        <taxon>Insecta</taxon>
        <taxon>Pterygota</taxon>
        <taxon>Neoptera</taxon>
        <taxon>Endopterygota</taxon>
        <taxon>Coleoptera</taxon>
        <taxon>Polyphaga</taxon>
        <taxon>Cucujiformia</taxon>
        <taxon>Coccinelloidea</taxon>
        <taxon>Coccinellidae</taxon>
        <taxon>Epilachninae</taxon>
        <taxon>Epilachnini</taxon>
        <taxon>Henosepilachna</taxon>
    </lineage>
</organism>
<dbReference type="Proteomes" id="UP001431783">
    <property type="component" value="Unassembled WGS sequence"/>
</dbReference>
<dbReference type="Pfam" id="PF00026">
    <property type="entry name" value="Asp"/>
    <property type="match status" value="1"/>
</dbReference>
<evidence type="ECO:0000256" key="5">
    <source>
        <dbReference type="ARBA" id="ARBA00022801"/>
    </source>
</evidence>
<keyword evidence="13" id="KW-1185">Reference proteome</keyword>
<keyword evidence="6 9" id="KW-1015">Disulfide bond</keyword>
<dbReference type="InterPro" id="IPR001461">
    <property type="entry name" value="Aspartic_peptidase_A1"/>
</dbReference>
<evidence type="ECO:0000256" key="4">
    <source>
        <dbReference type="ARBA" id="ARBA00022750"/>
    </source>
</evidence>
<evidence type="ECO:0000256" key="10">
    <source>
        <dbReference type="RuleBase" id="RU000454"/>
    </source>
</evidence>
<dbReference type="InterPro" id="IPR033121">
    <property type="entry name" value="PEPTIDASE_A1"/>
</dbReference>
<dbReference type="Gene3D" id="2.60.40.1960">
    <property type="match status" value="1"/>
</dbReference>
<comment type="similarity">
    <text evidence="1 10">Belongs to the peptidase A1 family.</text>
</comment>
<accession>A0AAW1UIT7</accession>
<keyword evidence="7" id="KW-0325">Glycoprotein</keyword>
<feature type="active site" evidence="8">
    <location>
        <position position="292"/>
    </location>
</feature>
<sequence>MSNCPLSRHSLTLFTFQYEIIVNMFRGHLFLLACLILGLDCELIRVPLYKFKSVRKTLQEVGTSVRRVQLKYVADPVPEILTNYLDAQYYGPISIGNPPQNFKVIFDTGSSNLWIPSKKCSFTNIACLLHNKYDSTKSSTYKENGTAFAIQYGSGSLSGFLSTDEVEVGGVKVKGQTFAEAVNEPGLTFVAAKFDGILGMAYSTISVDGVPPVFDNMVAQGLVQPMFSFYLNRDPSAEVGGEIILGGSDPAHYKGSFTYLPVDRKGYWQFPMDAIKIGGGTFCAKGCEAIADTGTSLIAGPLDEIKGINEKIGATSMGGQYMVNCEDIPKLPSVTFTLGGKDFSLDGKDYILVVNALGKTICLSGFMGIDIPPPRGPLWILGDVFIGRFYTEFDMGNNRVGFAEAA</sequence>
<protein>
    <recommendedName>
        <fullName evidence="11">Peptidase A1 domain-containing protein</fullName>
    </recommendedName>
</protein>
<dbReference type="PROSITE" id="PS00141">
    <property type="entry name" value="ASP_PROTEASE"/>
    <property type="match status" value="2"/>
</dbReference>
<dbReference type="EMBL" id="JARQZJ010000061">
    <property type="protein sequence ID" value="KAK9879329.1"/>
    <property type="molecule type" value="Genomic_DNA"/>
</dbReference>
<dbReference type="PRINTS" id="PR00792">
    <property type="entry name" value="PEPSIN"/>
</dbReference>
<evidence type="ECO:0000256" key="3">
    <source>
        <dbReference type="ARBA" id="ARBA00022729"/>
    </source>
</evidence>
<dbReference type="InterPro" id="IPR001969">
    <property type="entry name" value="Aspartic_peptidase_AS"/>
</dbReference>
<evidence type="ECO:0000313" key="13">
    <source>
        <dbReference type="Proteomes" id="UP001431783"/>
    </source>
</evidence>
<dbReference type="FunFam" id="2.40.70.10:FF:000044">
    <property type="entry name" value="Lysosomal aspartic protease"/>
    <property type="match status" value="1"/>
</dbReference>
<proteinExistence type="inferred from homology"/>
<dbReference type="AlphaFoldDB" id="A0AAW1UIT7"/>
<evidence type="ECO:0000256" key="1">
    <source>
        <dbReference type="ARBA" id="ARBA00007447"/>
    </source>
</evidence>
<evidence type="ECO:0000256" key="7">
    <source>
        <dbReference type="ARBA" id="ARBA00023180"/>
    </source>
</evidence>
<dbReference type="Pfam" id="PF07966">
    <property type="entry name" value="A1_Propeptide"/>
    <property type="match status" value="1"/>
</dbReference>
<evidence type="ECO:0000256" key="2">
    <source>
        <dbReference type="ARBA" id="ARBA00022670"/>
    </source>
</evidence>
<feature type="disulfide bond" evidence="9">
    <location>
        <begin position="325"/>
        <end position="362"/>
    </location>
</feature>
<dbReference type="PROSITE" id="PS51767">
    <property type="entry name" value="PEPTIDASE_A1"/>
    <property type="match status" value="1"/>
</dbReference>
<feature type="active site" evidence="8">
    <location>
        <position position="107"/>
    </location>
</feature>
<dbReference type="GO" id="GO:0004190">
    <property type="term" value="F:aspartic-type endopeptidase activity"/>
    <property type="evidence" value="ECO:0007669"/>
    <property type="project" value="UniProtKB-KW"/>
</dbReference>
<dbReference type="GO" id="GO:0006508">
    <property type="term" value="P:proteolysis"/>
    <property type="evidence" value="ECO:0007669"/>
    <property type="project" value="UniProtKB-KW"/>
</dbReference>
<name>A0AAW1UIT7_9CUCU</name>
<dbReference type="Gene3D" id="2.40.70.10">
    <property type="entry name" value="Acid Proteases"/>
    <property type="match status" value="2"/>
</dbReference>
<dbReference type="GO" id="GO:0005764">
    <property type="term" value="C:lysosome"/>
    <property type="evidence" value="ECO:0007669"/>
    <property type="project" value="TreeGrafter"/>
</dbReference>
<keyword evidence="2 10" id="KW-0645">Protease</keyword>
<evidence type="ECO:0000256" key="8">
    <source>
        <dbReference type="PIRSR" id="PIRSR601461-1"/>
    </source>
</evidence>
<feature type="disulfide bond" evidence="9">
    <location>
        <begin position="283"/>
        <end position="287"/>
    </location>
</feature>
<dbReference type="InterPro" id="IPR012848">
    <property type="entry name" value="Aspartic_peptidase_N"/>
</dbReference>
<evidence type="ECO:0000313" key="12">
    <source>
        <dbReference type="EMBL" id="KAK9879329.1"/>
    </source>
</evidence>
<dbReference type="FunFam" id="2.40.70.10:FF:000009">
    <property type="entry name" value="Aspartic proteinase A1"/>
    <property type="match status" value="1"/>
</dbReference>
<dbReference type="PANTHER" id="PTHR47966">
    <property type="entry name" value="BETA-SITE APP-CLEAVING ENZYME, ISOFORM A-RELATED"/>
    <property type="match status" value="1"/>
</dbReference>
<comment type="caution">
    <text evidence="12">The sequence shown here is derived from an EMBL/GenBank/DDBJ whole genome shotgun (WGS) entry which is preliminary data.</text>
</comment>
<feature type="domain" description="Peptidase A1" evidence="11">
    <location>
        <begin position="89"/>
        <end position="403"/>
    </location>
</feature>
<evidence type="ECO:0000256" key="9">
    <source>
        <dbReference type="PIRSR" id="PIRSR601461-2"/>
    </source>
</evidence>
<evidence type="ECO:0000259" key="11">
    <source>
        <dbReference type="PROSITE" id="PS51767"/>
    </source>
</evidence>
<keyword evidence="4 10" id="KW-0064">Aspartyl protease</keyword>
<feature type="disulfide bond" evidence="9">
    <location>
        <begin position="120"/>
        <end position="127"/>
    </location>
</feature>
<evidence type="ECO:0000256" key="6">
    <source>
        <dbReference type="ARBA" id="ARBA00023157"/>
    </source>
</evidence>
<gene>
    <name evidence="12" type="ORF">WA026_004181</name>
</gene>
<dbReference type="InterPro" id="IPR021109">
    <property type="entry name" value="Peptidase_aspartic_dom_sf"/>
</dbReference>
<dbReference type="PANTHER" id="PTHR47966:SF51">
    <property type="entry name" value="BETA-SITE APP-CLEAVING ENZYME, ISOFORM A-RELATED"/>
    <property type="match status" value="1"/>
</dbReference>
<keyword evidence="3" id="KW-0732">Signal</keyword>
<dbReference type="SUPFAM" id="SSF50630">
    <property type="entry name" value="Acid proteases"/>
    <property type="match status" value="1"/>
</dbReference>
<reference evidence="12 13" key="1">
    <citation type="submission" date="2023-03" db="EMBL/GenBank/DDBJ databases">
        <title>Genome insight into feeding habits of ladybird beetles.</title>
        <authorList>
            <person name="Li H.-S."/>
            <person name="Huang Y.-H."/>
            <person name="Pang H."/>
        </authorList>
    </citation>
    <scope>NUCLEOTIDE SEQUENCE [LARGE SCALE GENOMIC DNA]</scope>
    <source>
        <strain evidence="12">SYSU_2023b</strain>
        <tissue evidence="12">Whole body</tissue>
    </source>
</reference>